<evidence type="ECO:0000256" key="11">
    <source>
        <dbReference type="ARBA" id="ARBA00022692"/>
    </source>
</evidence>
<dbReference type="STRING" id="1715285.SOFFGTOCOR_0378"/>
<evidence type="ECO:0000256" key="4">
    <source>
        <dbReference type="ARBA" id="ARBA00005189"/>
    </source>
</evidence>
<dbReference type="EC" id="2.7.7.41" evidence="6"/>
<dbReference type="AlphaFoldDB" id="A0A0M6W9Z4"/>
<keyword evidence="15 24" id="KW-0472">Membrane</keyword>
<evidence type="ECO:0000256" key="6">
    <source>
        <dbReference type="ARBA" id="ARBA00012487"/>
    </source>
</evidence>
<dbReference type="GO" id="GO:0005886">
    <property type="term" value="C:plasma membrane"/>
    <property type="evidence" value="ECO:0007669"/>
    <property type="project" value="UniProtKB-SubCell"/>
</dbReference>
<dbReference type="EMBL" id="CVRF01000003">
    <property type="protein sequence ID" value="CRK85795.1"/>
    <property type="molecule type" value="Genomic_DNA"/>
</dbReference>
<dbReference type="Proteomes" id="UP000242301">
    <property type="component" value="Unassembled WGS sequence"/>
</dbReference>
<keyword evidence="10 25" id="KW-0808">Transferase</keyword>
<dbReference type="Pfam" id="PF01148">
    <property type="entry name" value="CTP_transf_1"/>
    <property type="match status" value="1"/>
</dbReference>
<keyword evidence="8" id="KW-1003">Cell membrane</keyword>
<comment type="pathway">
    <text evidence="3">Phospholipid metabolism; CDP-diacylglycerol biosynthesis; CDP-diacylglycerol from sn-glycerol 3-phosphate: step 3/3.</text>
</comment>
<evidence type="ECO:0000256" key="5">
    <source>
        <dbReference type="ARBA" id="ARBA00010185"/>
    </source>
</evidence>
<accession>A0A0M6W9Z4</accession>
<feature type="transmembrane region" description="Helical" evidence="24">
    <location>
        <begin position="38"/>
        <end position="54"/>
    </location>
</feature>
<evidence type="ECO:0000313" key="26">
    <source>
        <dbReference type="Proteomes" id="UP000242301"/>
    </source>
</evidence>
<evidence type="ECO:0000256" key="9">
    <source>
        <dbReference type="ARBA" id="ARBA00022516"/>
    </source>
</evidence>
<feature type="transmembrane region" description="Helical" evidence="24">
    <location>
        <begin position="95"/>
        <end position="114"/>
    </location>
</feature>
<keyword evidence="14" id="KW-0443">Lipid metabolism</keyword>
<organism evidence="25 26">
    <name type="scientific">Candidatus Providencia siddallii</name>
    <dbReference type="NCBI Taxonomy" id="1715285"/>
    <lineage>
        <taxon>Bacteria</taxon>
        <taxon>Pseudomonadati</taxon>
        <taxon>Pseudomonadota</taxon>
        <taxon>Gammaproteobacteria</taxon>
        <taxon>Enterobacterales</taxon>
        <taxon>Morganellaceae</taxon>
        <taxon>Providencia</taxon>
    </lineage>
</organism>
<evidence type="ECO:0000256" key="22">
    <source>
        <dbReference type="ARBA" id="ARBA00032743"/>
    </source>
</evidence>
<proteinExistence type="inferred from homology"/>
<keyword evidence="17" id="KW-1208">Phospholipid metabolism</keyword>
<feature type="transmembrane region" description="Helical" evidence="24">
    <location>
        <begin position="12"/>
        <end position="32"/>
    </location>
</feature>
<evidence type="ECO:0000256" key="7">
    <source>
        <dbReference type="ARBA" id="ARBA00019373"/>
    </source>
</evidence>
<feature type="transmembrane region" description="Helical" evidence="24">
    <location>
        <begin position="158"/>
        <end position="180"/>
    </location>
</feature>
<feature type="transmembrane region" description="Helical" evidence="24">
    <location>
        <begin position="228"/>
        <end position="246"/>
    </location>
</feature>
<keyword evidence="11 24" id="KW-0812">Transmembrane</keyword>
<feature type="transmembrane region" description="Helical" evidence="24">
    <location>
        <begin position="201"/>
        <end position="222"/>
    </location>
</feature>
<evidence type="ECO:0000256" key="15">
    <source>
        <dbReference type="ARBA" id="ARBA00023136"/>
    </source>
</evidence>
<evidence type="ECO:0000256" key="10">
    <source>
        <dbReference type="ARBA" id="ARBA00022679"/>
    </source>
</evidence>
<evidence type="ECO:0000256" key="23">
    <source>
        <dbReference type="ARBA" id="ARBA00033406"/>
    </source>
</evidence>
<evidence type="ECO:0000313" key="25">
    <source>
        <dbReference type="EMBL" id="CRK85795.1"/>
    </source>
</evidence>
<dbReference type="PANTHER" id="PTHR46382:SF1">
    <property type="entry name" value="PHOSPHATIDATE CYTIDYLYLTRANSFERASE"/>
    <property type="match status" value="1"/>
</dbReference>
<evidence type="ECO:0000256" key="24">
    <source>
        <dbReference type="SAM" id="Phobius"/>
    </source>
</evidence>
<sequence length="296" mass="33092">MNSFNKKKEDTLKHRLITIAVLIPLVITTLFLLSPTKFGFVIIIICTLSAWEWGQFAGFQSQTKRIGLAIIFAIILLVIQFSFQDITNLINEPIIFYSLLIGIIWWIIAILLVITYPISAFWSNSVVALLLFCLLTIIPFYCGMMILRTISYQNNTFFGAWLLLYIMLLVWGSDSGAYAFGRTIGRNKLAPKISPGKTWEGLFGGLIVSEIISLLFISITPIYIIPNYLLSTSIIVVVISVFGDLAESMYKRQSGIKDSSNLIPGHGGILDRIDSLTAAVPVFAGLNLLIFKWFGF</sequence>
<evidence type="ECO:0000256" key="14">
    <source>
        <dbReference type="ARBA" id="ARBA00023098"/>
    </source>
</evidence>
<gene>
    <name evidence="25" type="primary">cdsA</name>
    <name evidence="25" type="ORF">SOFFGTOCOR_0378</name>
</gene>
<feature type="transmembrane region" description="Helical" evidence="24">
    <location>
        <begin position="126"/>
        <end position="146"/>
    </location>
</feature>
<protein>
    <recommendedName>
        <fullName evidence="7">Phosphatidate cytidylyltransferase</fullName>
        <ecNumber evidence="6">2.7.7.41</ecNumber>
    </recommendedName>
    <alternativeName>
        <fullName evidence="20">CDP-DAG synthase</fullName>
    </alternativeName>
    <alternativeName>
        <fullName evidence="22">CDP-DG synthase</fullName>
    </alternativeName>
    <alternativeName>
        <fullName evidence="18">CDP-diacylglycerol synthase</fullName>
    </alternativeName>
    <alternativeName>
        <fullName evidence="21">CDP-diglyceride pyrophosphorylase</fullName>
    </alternativeName>
    <alternativeName>
        <fullName evidence="23">CDP-diglyceride synthase</fullName>
    </alternativeName>
    <alternativeName>
        <fullName evidence="19">CTP:phosphatidate cytidylyltransferase</fullName>
    </alternativeName>
</protein>
<reference evidence="26" key="1">
    <citation type="submission" date="2015-05" db="EMBL/GenBank/DDBJ databases">
        <authorList>
            <person name="Manzano-Marin A."/>
        </authorList>
    </citation>
    <scope>NUCLEOTIDE SEQUENCE [LARGE SCALE GENOMIC DNA]</scope>
    <source>
        <strain evidence="26">officinalis</strain>
    </source>
</reference>
<comment type="catalytic activity">
    <reaction evidence="1">
        <text>a 1,2-diacyl-sn-glycero-3-phosphate + CTP + H(+) = a CDP-1,2-diacyl-sn-glycerol + diphosphate</text>
        <dbReference type="Rhea" id="RHEA:16229"/>
        <dbReference type="ChEBI" id="CHEBI:15378"/>
        <dbReference type="ChEBI" id="CHEBI:33019"/>
        <dbReference type="ChEBI" id="CHEBI:37563"/>
        <dbReference type="ChEBI" id="CHEBI:58332"/>
        <dbReference type="ChEBI" id="CHEBI:58608"/>
        <dbReference type="EC" id="2.7.7.41"/>
    </reaction>
</comment>
<keyword evidence="26" id="KW-1185">Reference proteome</keyword>
<evidence type="ECO:0000256" key="16">
    <source>
        <dbReference type="ARBA" id="ARBA00023209"/>
    </source>
</evidence>
<evidence type="ECO:0000256" key="3">
    <source>
        <dbReference type="ARBA" id="ARBA00005119"/>
    </source>
</evidence>
<dbReference type="GO" id="GO:0016024">
    <property type="term" value="P:CDP-diacylglycerol biosynthetic process"/>
    <property type="evidence" value="ECO:0007669"/>
    <property type="project" value="TreeGrafter"/>
</dbReference>
<keyword evidence="13 24" id="KW-1133">Transmembrane helix</keyword>
<comment type="subcellular location">
    <subcellularLocation>
        <location evidence="2">Cell membrane</location>
        <topology evidence="2">Multi-pass membrane protein</topology>
    </subcellularLocation>
</comment>
<dbReference type="PANTHER" id="PTHR46382">
    <property type="entry name" value="PHOSPHATIDATE CYTIDYLYLTRANSFERASE"/>
    <property type="match status" value="1"/>
</dbReference>
<comment type="similarity">
    <text evidence="5">Belongs to the CDS family.</text>
</comment>
<name>A0A0M6W9Z4_9GAMM</name>
<keyword evidence="9" id="KW-0444">Lipid biosynthesis</keyword>
<evidence type="ECO:0000256" key="13">
    <source>
        <dbReference type="ARBA" id="ARBA00022989"/>
    </source>
</evidence>
<evidence type="ECO:0000256" key="12">
    <source>
        <dbReference type="ARBA" id="ARBA00022695"/>
    </source>
</evidence>
<dbReference type="NCBIfam" id="NF008635">
    <property type="entry name" value="PRK11624.1"/>
    <property type="match status" value="1"/>
</dbReference>
<evidence type="ECO:0000256" key="18">
    <source>
        <dbReference type="ARBA" id="ARBA00029893"/>
    </source>
</evidence>
<evidence type="ECO:0000256" key="2">
    <source>
        <dbReference type="ARBA" id="ARBA00004651"/>
    </source>
</evidence>
<evidence type="ECO:0000256" key="19">
    <source>
        <dbReference type="ARBA" id="ARBA00031825"/>
    </source>
</evidence>
<keyword evidence="16" id="KW-0594">Phospholipid biosynthesis</keyword>
<comment type="pathway">
    <text evidence="4">Lipid metabolism.</text>
</comment>
<evidence type="ECO:0000256" key="8">
    <source>
        <dbReference type="ARBA" id="ARBA00022475"/>
    </source>
</evidence>
<evidence type="ECO:0000256" key="21">
    <source>
        <dbReference type="ARBA" id="ARBA00032396"/>
    </source>
</evidence>
<evidence type="ECO:0000256" key="17">
    <source>
        <dbReference type="ARBA" id="ARBA00023264"/>
    </source>
</evidence>
<keyword evidence="12 25" id="KW-0548">Nucleotidyltransferase</keyword>
<evidence type="ECO:0000256" key="1">
    <source>
        <dbReference type="ARBA" id="ARBA00001698"/>
    </source>
</evidence>
<dbReference type="GO" id="GO:0004605">
    <property type="term" value="F:phosphatidate cytidylyltransferase activity"/>
    <property type="evidence" value="ECO:0007669"/>
    <property type="project" value="UniProtKB-EC"/>
</dbReference>
<evidence type="ECO:0000256" key="20">
    <source>
        <dbReference type="ARBA" id="ARBA00032253"/>
    </source>
</evidence>
<feature type="transmembrane region" description="Helical" evidence="24">
    <location>
        <begin position="66"/>
        <end position="83"/>
    </location>
</feature>